<evidence type="ECO:0000256" key="3">
    <source>
        <dbReference type="ARBA" id="ARBA00023163"/>
    </source>
</evidence>
<proteinExistence type="predicted"/>
<dbReference type="SUPFAM" id="SSF46689">
    <property type="entry name" value="Homeodomain-like"/>
    <property type="match status" value="1"/>
</dbReference>
<dbReference type="EMBL" id="QCXX01000002">
    <property type="protein sequence ID" value="PUV25377.1"/>
    <property type="molecule type" value="Genomic_DNA"/>
</dbReference>
<keyword evidence="3" id="KW-0804">Transcription</keyword>
<dbReference type="SMART" id="SM00342">
    <property type="entry name" value="HTH_ARAC"/>
    <property type="match status" value="1"/>
</dbReference>
<dbReference type="PROSITE" id="PS01124">
    <property type="entry name" value="HTH_ARAC_FAMILY_2"/>
    <property type="match status" value="1"/>
</dbReference>
<evidence type="ECO:0000313" key="6">
    <source>
        <dbReference type="Proteomes" id="UP000250831"/>
    </source>
</evidence>
<dbReference type="RefSeq" id="WP_108633706.1">
    <property type="nucleotide sequence ID" value="NZ_QCXX01000002.1"/>
</dbReference>
<dbReference type="GO" id="GO:0003700">
    <property type="term" value="F:DNA-binding transcription factor activity"/>
    <property type="evidence" value="ECO:0007669"/>
    <property type="project" value="InterPro"/>
</dbReference>
<evidence type="ECO:0000256" key="2">
    <source>
        <dbReference type="ARBA" id="ARBA00023125"/>
    </source>
</evidence>
<sequence>MSCSNHIETIEGIEKSNFVWFEENWIHDNALHTHRKAQLIYVEQGFQYLTVAGKMYLLPQNHVAWVPSNALHKTNSHSESIKLMILFFDIEQDDPFFENVQIFAAPKVLREMIRYAEKWSKLTEENENEKIFLRALLNELPAFGARLLHLEITLPNENRLQTVLSHLHDHYTHPIKMEEIALLSNLSLRTIERLFKKETGMTLVKYQQLLRIIKSLELLSIGELTISQIAYKVGYQSIQAFTNSFYTVMGYRPSAFIQR</sequence>
<reference evidence="5 6" key="1">
    <citation type="submission" date="2018-04" db="EMBL/GenBank/DDBJ databases">
        <title>Sphingobacterium sp. M46 Genome.</title>
        <authorList>
            <person name="Cheng J."/>
            <person name="Li Y."/>
        </authorList>
    </citation>
    <scope>NUCLEOTIDE SEQUENCE [LARGE SCALE GENOMIC DNA]</scope>
    <source>
        <strain evidence="5 6">M46</strain>
    </source>
</reference>
<organism evidence="5 6">
    <name type="scientific">Sphingobacterium athyrii</name>
    <dbReference type="NCBI Taxonomy" id="2152717"/>
    <lineage>
        <taxon>Bacteria</taxon>
        <taxon>Pseudomonadati</taxon>
        <taxon>Bacteroidota</taxon>
        <taxon>Sphingobacteriia</taxon>
        <taxon>Sphingobacteriales</taxon>
        <taxon>Sphingobacteriaceae</taxon>
        <taxon>Sphingobacterium</taxon>
    </lineage>
</organism>
<dbReference type="AlphaFoldDB" id="A0A363NXA7"/>
<comment type="caution">
    <text evidence="5">The sequence shown here is derived from an EMBL/GenBank/DDBJ whole genome shotgun (WGS) entry which is preliminary data.</text>
</comment>
<dbReference type="Pfam" id="PF12833">
    <property type="entry name" value="HTH_18"/>
    <property type="match status" value="1"/>
</dbReference>
<dbReference type="Pfam" id="PF02311">
    <property type="entry name" value="AraC_binding"/>
    <property type="match status" value="1"/>
</dbReference>
<dbReference type="SUPFAM" id="SSF51182">
    <property type="entry name" value="RmlC-like cupins"/>
    <property type="match status" value="1"/>
</dbReference>
<name>A0A363NXA7_9SPHI</name>
<feature type="domain" description="HTH araC/xylS-type" evidence="4">
    <location>
        <begin position="161"/>
        <end position="259"/>
    </location>
</feature>
<accession>A0A363NXA7</accession>
<dbReference type="InterPro" id="IPR014710">
    <property type="entry name" value="RmlC-like_jellyroll"/>
</dbReference>
<dbReference type="OrthoDB" id="9804543at2"/>
<gene>
    <name evidence="5" type="ORF">DCO56_07690</name>
</gene>
<dbReference type="PANTHER" id="PTHR11019">
    <property type="entry name" value="HTH-TYPE TRANSCRIPTIONAL REGULATOR NIMR"/>
    <property type="match status" value="1"/>
</dbReference>
<protein>
    <submittedName>
        <fullName evidence="5">AraC family transcriptional regulator</fullName>
    </submittedName>
</protein>
<keyword evidence="1" id="KW-0805">Transcription regulation</keyword>
<evidence type="ECO:0000256" key="1">
    <source>
        <dbReference type="ARBA" id="ARBA00023015"/>
    </source>
</evidence>
<dbReference type="InterPro" id="IPR011051">
    <property type="entry name" value="RmlC_Cupin_sf"/>
</dbReference>
<keyword evidence="2" id="KW-0238">DNA-binding</keyword>
<dbReference type="InterPro" id="IPR018060">
    <property type="entry name" value="HTH_AraC"/>
</dbReference>
<keyword evidence="6" id="KW-1185">Reference proteome</keyword>
<dbReference type="InterPro" id="IPR003313">
    <property type="entry name" value="AraC-bd"/>
</dbReference>
<evidence type="ECO:0000313" key="5">
    <source>
        <dbReference type="EMBL" id="PUV25377.1"/>
    </source>
</evidence>
<dbReference type="PANTHER" id="PTHR11019:SF199">
    <property type="entry name" value="HTH-TYPE TRANSCRIPTIONAL REGULATOR NIMR"/>
    <property type="match status" value="1"/>
</dbReference>
<dbReference type="Gene3D" id="2.60.120.10">
    <property type="entry name" value="Jelly Rolls"/>
    <property type="match status" value="1"/>
</dbReference>
<evidence type="ECO:0000259" key="4">
    <source>
        <dbReference type="PROSITE" id="PS01124"/>
    </source>
</evidence>
<dbReference type="Proteomes" id="UP000250831">
    <property type="component" value="Unassembled WGS sequence"/>
</dbReference>
<dbReference type="GO" id="GO:0043565">
    <property type="term" value="F:sequence-specific DNA binding"/>
    <property type="evidence" value="ECO:0007669"/>
    <property type="project" value="InterPro"/>
</dbReference>
<dbReference type="Gene3D" id="1.10.10.60">
    <property type="entry name" value="Homeodomain-like"/>
    <property type="match status" value="2"/>
</dbReference>
<dbReference type="InterPro" id="IPR009057">
    <property type="entry name" value="Homeodomain-like_sf"/>
</dbReference>